<dbReference type="GO" id="GO:0046316">
    <property type="term" value="F:gluconokinase activity"/>
    <property type="evidence" value="ECO:0007669"/>
    <property type="project" value="UniProtKB-EC"/>
</dbReference>
<dbReference type="PANTHER" id="PTHR43442">
    <property type="entry name" value="GLUCONOKINASE-RELATED"/>
    <property type="match status" value="1"/>
</dbReference>
<proteinExistence type="inferred from homology"/>
<evidence type="ECO:0000256" key="2">
    <source>
        <dbReference type="ARBA" id="ARBA00008420"/>
    </source>
</evidence>
<dbReference type="Gene3D" id="3.40.50.300">
    <property type="entry name" value="P-loop containing nucleotide triphosphate hydrolases"/>
    <property type="match status" value="1"/>
</dbReference>
<dbReference type="InterPro" id="IPR006001">
    <property type="entry name" value="Therm_gnt_kin"/>
</dbReference>
<dbReference type="CDD" id="cd02021">
    <property type="entry name" value="GntK"/>
    <property type="match status" value="1"/>
</dbReference>
<keyword evidence="5 9" id="KW-0547">Nucleotide-binding</keyword>
<dbReference type="PANTHER" id="PTHR43442:SF3">
    <property type="entry name" value="GLUCONOKINASE-RELATED"/>
    <property type="match status" value="1"/>
</dbReference>
<dbReference type="Proteomes" id="UP000703720">
    <property type="component" value="Unassembled WGS sequence"/>
</dbReference>
<dbReference type="EC" id="2.7.1.12" evidence="3 9"/>
<sequence length="173" mass="19262">MMMSVNAPVLVFMGVASTGKSTVAAMLAGRLGWAFEEGDDLHPEANVAKMAAGHALNDDDRWPWLDRIAEWIDERIEAGEPGIVTCSALKRSYRDVLRRDAVTFVHFAGERELILDRMLRRQGHFMPATLLDSQFATLEALGDDERSIEIDIALTPAEQAAQIASRLRLHPDY</sequence>
<evidence type="ECO:0000313" key="11">
    <source>
        <dbReference type="Proteomes" id="UP000703720"/>
    </source>
</evidence>
<comment type="pathway">
    <text evidence="1">Carbohydrate acid metabolism.</text>
</comment>
<keyword evidence="7 9" id="KW-0067">ATP-binding</keyword>
<dbReference type="RefSeq" id="WP_245340740.1">
    <property type="nucleotide sequence ID" value="NZ_BAAAIO010000001.1"/>
</dbReference>
<keyword evidence="6 9" id="KW-0418">Kinase</keyword>
<dbReference type="InterPro" id="IPR027417">
    <property type="entry name" value="P-loop_NTPase"/>
</dbReference>
<evidence type="ECO:0000256" key="9">
    <source>
        <dbReference type="RuleBase" id="RU363066"/>
    </source>
</evidence>
<name>A0ABS4WNV6_9MICO</name>
<dbReference type="EMBL" id="JAGIOA010000001">
    <property type="protein sequence ID" value="MBP2377866.1"/>
    <property type="molecule type" value="Genomic_DNA"/>
</dbReference>
<evidence type="ECO:0000256" key="1">
    <source>
        <dbReference type="ARBA" id="ARBA00004761"/>
    </source>
</evidence>
<evidence type="ECO:0000313" key="10">
    <source>
        <dbReference type="EMBL" id="MBP2377866.1"/>
    </source>
</evidence>
<reference evidence="10 11" key="1">
    <citation type="submission" date="2021-03" db="EMBL/GenBank/DDBJ databases">
        <title>Sequencing the genomes of 1000 actinobacteria strains.</title>
        <authorList>
            <person name="Klenk H.-P."/>
        </authorList>
    </citation>
    <scope>NUCLEOTIDE SEQUENCE [LARGE SCALE GENOMIC DNA]</scope>
    <source>
        <strain evidence="10 11">DSM 13468</strain>
    </source>
</reference>
<evidence type="ECO:0000256" key="3">
    <source>
        <dbReference type="ARBA" id="ARBA00012054"/>
    </source>
</evidence>
<evidence type="ECO:0000256" key="4">
    <source>
        <dbReference type="ARBA" id="ARBA00022679"/>
    </source>
</evidence>
<evidence type="ECO:0000256" key="7">
    <source>
        <dbReference type="ARBA" id="ARBA00022840"/>
    </source>
</evidence>
<comment type="catalytic activity">
    <reaction evidence="8 9">
        <text>D-gluconate + ATP = 6-phospho-D-gluconate + ADP + H(+)</text>
        <dbReference type="Rhea" id="RHEA:19433"/>
        <dbReference type="ChEBI" id="CHEBI:15378"/>
        <dbReference type="ChEBI" id="CHEBI:18391"/>
        <dbReference type="ChEBI" id="CHEBI:30616"/>
        <dbReference type="ChEBI" id="CHEBI:58759"/>
        <dbReference type="ChEBI" id="CHEBI:456216"/>
        <dbReference type="EC" id="2.7.1.12"/>
    </reaction>
</comment>
<accession>A0ABS4WNV6</accession>
<keyword evidence="11" id="KW-1185">Reference proteome</keyword>
<gene>
    <name evidence="10" type="ORF">JOF42_001361</name>
</gene>
<dbReference type="SUPFAM" id="SSF52540">
    <property type="entry name" value="P-loop containing nucleoside triphosphate hydrolases"/>
    <property type="match status" value="1"/>
</dbReference>
<evidence type="ECO:0000256" key="5">
    <source>
        <dbReference type="ARBA" id="ARBA00022741"/>
    </source>
</evidence>
<comment type="similarity">
    <text evidence="2 9">Belongs to the gluconokinase GntK/GntV family.</text>
</comment>
<evidence type="ECO:0000256" key="6">
    <source>
        <dbReference type="ARBA" id="ARBA00022777"/>
    </source>
</evidence>
<dbReference type="NCBIfam" id="TIGR01313">
    <property type="entry name" value="therm_gnt_kin"/>
    <property type="match status" value="1"/>
</dbReference>
<protein>
    <recommendedName>
        <fullName evidence="3 9">Gluconokinase</fullName>
        <ecNumber evidence="3 9">2.7.1.12</ecNumber>
    </recommendedName>
</protein>
<comment type="caution">
    <text evidence="10">The sequence shown here is derived from an EMBL/GenBank/DDBJ whole genome shotgun (WGS) entry which is preliminary data.</text>
</comment>
<organism evidence="10 11">
    <name type="scientific">Microbacterium phyllosphaerae</name>
    <dbReference type="NCBI Taxonomy" id="124798"/>
    <lineage>
        <taxon>Bacteria</taxon>
        <taxon>Bacillati</taxon>
        <taxon>Actinomycetota</taxon>
        <taxon>Actinomycetes</taxon>
        <taxon>Micrococcales</taxon>
        <taxon>Microbacteriaceae</taxon>
        <taxon>Microbacterium</taxon>
    </lineage>
</organism>
<keyword evidence="4 9" id="KW-0808">Transferase</keyword>
<evidence type="ECO:0000256" key="8">
    <source>
        <dbReference type="ARBA" id="ARBA00048090"/>
    </source>
</evidence>